<keyword evidence="1" id="KW-0479">Metal-binding</keyword>
<dbReference type="GO" id="GO:0008725">
    <property type="term" value="F:DNA-3-methyladenine glycosylase activity"/>
    <property type="evidence" value="ECO:0007669"/>
    <property type="project" value="InterPro"/>
</dbReference>
<feature type="binding site" evidence="1">
    <location>
        <position position="25"/>
    </location>
    <ligand>
        <name>Zn(2+)</name>
        <dbReference type="ChEBI" id="CHEBI:29105"/>
    </ligand>
</feature>
<keyword evidence="6" id="KW-1185">Reference proteome</keyword>
<accession>A0A9N7CL65</accession>
<evidence type="ECO:0000313" key="5">
    <source>
        <dbReference type="Proteomes" id="UP000189683"/>
    </source>
</evidence>
<dbReference type="GO" id="GO:0006284">
    <property type="term" value="P:base-excision repair"/>
    <property type="evidence" value="ECO:0007669"/>
    <property type="project" value="InterPro"/>
</dbReference>
<gene>
    <name evidence="3" type="ORF">B0W47_01020</name>
    <name evidence="4" type="ORF">CDI09_15355</name>
</gene>
<dbReference type="Pfam" id="PF03352">
    <property type="entry name" value="Adenine_glyco"/>
    <property type="match status" value="1"/>
</dbReference>
<protein>
    <submittedName>
        <fullName evidence="3 4">DNA-3-methyladenine glycosylase</fullName>
    </submittedName>
</protein>
<dbReference type="OrthoDB" id="9807664at2"/>
<feature type="compositionally biased region" description="Basic and acidic residues" evidence="2">
    <location>
        <begin position="7"/>
        <end position="22"/>
    </location>
</feature>
<evidence type="ECO:0000313" key="4">
    <source>
        <dbReference type="EMBL" id="PYD65129.1"/>
    </source>
</evidence>
<dbReference type="PANTHER" id="PTHR30037:SF4">
    <property type="entry name" value="DNA-3-METHYLADENINE GLYCOSYLASE I"/>
    <property type="match status" value="1"/>
</dbReference>
<name>A0A9N7CL65_9PROT</name>
<dbReference type="EMBL" id="CP019875">
    <property type="protein sequence ID" value="AQU86269.1"/>
    <property type="molecule type" value="Genomic_DNA"/>
</dbReference>
<proteinExistence type="predicted"/>
<evidence type="ECO:0000313" key="6">
    <source>
        <dbReference type="Proteomes" id="UP000247512"/>
    </source>
</evidence>
<dbReference type="InterPro" id="IPR011257">
    <property type="entry name" value="DNA_glycosylase"/>
</dbReference>
<reference evidence="4 6" key="3">
    <citation type="submission" date="2017-06" db="EMBL/GenBank/DDBJ databases">
        <title>A draft genome sequence of Komagataeibacter nataicola LMG 1536.</title>
        <authorList>
            <person name="Skraban J."/>
            <person name="Cleenwerck I."/>
            <person name="Vandamme P."/>
            <person name="Trcek J."/>
        </authorList>
    </citation>
    <scope>NUCLEOTIDE SEQUENCE [LARGE SCALE GENOMIC DNA]</scope>
    <source>
        <strain evidence="4 6">LMG 1536</strain>
    </source>
</reference>
<dbReference type="InterPro" id="IPR005019">
    <property type="entry name" value="Adenine_glyco"/>
</dbReference>
<feature type="binding site" evidence="1">
    <location>
        <position position="194"/>
    </location>
    <ligand>
        <name>Zn(2+)</name>
        <dbReference type="ChEBI" id="CHEBI:29105"/>
    </ligand>
</feature>
<dbReference type="EMBL" id="NIRT01000042">
    <property type="protein sequence ID" value="PYD65129.1"/>
    <property type="molecule type" value="Genomic_DNA"/>
</dbReference>
<dbReference type="SUPFAM" id="SSF48150">
    <property type="entry name" value="DNA-glycosylase"/>
    <property type="match status" value="1"/>
</dbReference>
<dbReference type="KEGG" id="kna:B0W47_01020"/>
<feature type="binding site" evidence="1">
    <location>
        <position position="198"/>
    </location>
    <ligand>
        <name>Zn(2+)</name>
        <dbReference type="ChEBI" id="CHEBI:29105"/>
    </ligand>
</feature>
<dbReference type="AlphaFoldDB" id="A0A9N7CL65"/>
<dbReference type="PANTHER" id="PTHR30037">
    <property type="entry name" value="DNA-3-METHYLADENINE GLYCOSYLASE 1"/>
    <property type="match status" value="1"/>
</dbReference>
<evidence type="ECO:0000256" key="1">
    <source>
        <dbReference type="PIRSR" id="PIRSR605019-1"/>
    </source>
</evidence>
<feature type="binding site" evidence="1">
    <location>
        <position position="38"/>
    </location>
    <ligand>
        <name>Zn(2+)</name>
        <dbReference type="ChEBI" id="CHEBI:29105"/>
    </ligand>
</feature>
<reference evidence="3" key="2">
    <citation type="submission" date="2017-02" db="EMBL/GenBank/DDBJ databases">
        <authorList>
            <person name="Zhang H."/>
        </authorList>
    </citation>
    <scope>NUCLEOTIDE SEQUENCE</scope>
    <source>
        <strain evidence="3">RZS01</strain>
    </source>
</reference>
<dbReference type="GO" id="GO:0046872">
    <property type="term" value="F:metal ion binding"/>
    <property type="evidence" value="ECO:0007669"/>
    <property type="project" value="UniProtKB-KW"/>
</dbReference>
<keyword evidence="1" id="KW-0862">Zinc</keyword>
<feature type="region of interest" description="Disordered" evidence="2">
    <location>
        <begin position="1"/>
        <end position="23"/>
    </location>
</feature>
<organism evidence="3 5">
    <name type="scientific">Komagataeibacter nataicola</name>
    <dbReference type="NCBI Taxonomy" id="265960"/>
    <lineage>
        <taxon>Bacteria</taxon>
        <taxon>Pseudomonadati</taxon>
        <taxon>Pseudomonadota</taxon>
        <taxon>Alphaproteobacteria</taxon>
        <taxon>Acetobacterales</taxon>
        <taxon>Acetobacteraceae</taxon>
        <taxon>Komagataeibacter</taxon>
    </lineage>
</organism>
<evidence type="ECO:0000256" key="2">
    <source>
        <dbReference type="SAM" id="MobiDB-lite"/>
    </source>
</evidence>
<sequence length="206" mass="23075">MGADQPVIRRMETDMNRPDPARPRCKWAQADAMMMRYHDEEWGVPVHDSRQLWEMLVLESFQAGLSWRTILRRREGFRRAFMGFDPDRVARFTEADINRLMADPGIIRARAKIVAAIGNARAYVAMRAAGEDFATFAWSMLPGGKAVHEPTPVVQAASPLSQAMASALQARGFRFVGPVTAYAWMQAAGMIHDHEAGCFRHARAGT</sequence>
<reference evidence="5" key="1">
    <citation type="submission" date="2017-02" db="EMBL/GenBank/DDBJ databases">
        <title>zhang.</title>
        <authorList>
            <person name="Zhang H."/>
        </authorList>
    </citation>
    <scope>NUCLEOTIDE SEQUENCE [LARGE SCALE GENOMIC DNA]</scope>
    <source>
        <strain evidence="5">RZS01</strain>
    </source>
</reference>
<dbReference type="Gene3D" id="1.10.340.30">
    <property type="entry name" value="Hypothetical protein, domain 2"/>
    <property type="match status" value="1"/>
</dbReference>
<evidence type="ECO:0000313" key="3">
    <source>
        <dbReference type="EMBL" id="AQU86269.1"/>
    </source>
</evidence>
<dbReference type="InterPro" id="IPR052891">
    <property type="entry name" value="DNA-3mA_glycosylase"/>
</dbReference>
<dbReference type="Proteomes" id="UP000247512">
    <property type="component" value="Unassembled WGS sequence"/>
</dbReference>
<dbReference type="Proteomes" id="UP000189683">
    <property type="component" value="Chromosome"/>
</dbReference>